<dbReference type="GO" id="GO:0005096">
    <property type="term" value="F:GTPase activator activity"/>
    <property type="evidence" value="ECO:0007669"/>
    <property type="project" value="TreeGrafter"/>
</dbReference>
<dbReference type="Pfam" id="PF00957">
    <property type="entry name" value="Synaptobrevin"/>
    <property type="match status" value="1"/>
</dbReference>
<feature type="region of interest" description="Disordered" evidence="10">
    <location>
        <begin position="980"/>
        <end position="1015"/>
    </location>
</feature>
<feature type="repeat" description="WD" evidence="7">
    <location>
        <begin position="59"/>
        <end position="90"/>
    </location>
</feature>
<evidence type="ECO:0000256" key="4">
    <source>
        <dbReference type="ARBA" id="ARBA00022490"/>
    </source>
</evidence>
<dbReference type="InterPro" id="IPR011047">
    <property type="entry name" value="Quinoprotein_ADH-like_sf"/>
</dbReference>
<dbReference type="Gene3D" id="1.20.5.110">
    <property type="match status" value="1"/>
</dbReference>
<keyword evidence="5 7" id="KW-0853">WD repeat</keyword>
<accession>A0AAD7PQB8</accession>
<evidence type="ECO:0000256" key="6">
    <source>
        <dbReference type="ARBA" id="ARBA00022737"/>
    </source>
</evidence>
<evidence type="ECO:0000256" key="7">
    <source>
        <dbReference type="PROSITE-ProRule" id="PRU00221"/>
    </source>
</evidence>
<evidence type="ECO:0000259" key="11">
    <source>
        <dbReference type="PROSITE" id="PS50892"/>
    </source>
</evidence>
<dbReference type="AlphaFoldDB" id="A0AAD7PQB8"/>
<feature type="compositionally biased region" description="Basic and acidic residues" evidence="10">
    <location>
        <begin position="987"/>
        <end position="1001"/>
    </location>
</feature>
<keyword evidence="13" id="KW-1185">Reference proteome</keyword>
<name>A0AAD7PQB8_QUISA</name>
<dbReference type="SUPFAM" id="SSF58038">
    <property type="entry name" value="SNARE fusion complex"/>
    <property type="match status" value="1"/>
</dbReference>
<dbReference type="GO" id="GO:0005737">
    <property type="term" value="C:cytoplasm"/>
    <property type="evidence" value="ECO:0007669"/>
    <property type="project" value="UniProtKB-SubCell"/>
</dbReference>
<dbReference type="PANTHER" id="PTHR10241:SF38">
    <property type="entry name" value="TRANSDUCIN FAMILY PROTEIN _ WD-40 REPEAT FAMILY PROTEIN"/>
    <property type="match status" value="1"/>
</dbReference>
<dbReference type="InterPro" id="IPR015943">
    <property type="entry name" value="WD40/YVTN_repeat-like_dom_sf"/>
</dbReference>
<dbReference type="EMBL" id="JARAOO010000006">
    <property type="protein sequence ID" value="KAJ7963958.1"/>
    <property type="molecule type" value="Genomic_DNA"/>
</dbReference>
<evidence type="ECO:0000313" key="13">
    <source>
        <dbReference type="Proteomes" id="UP001163823"/>
    </source>
</evidence>
<keyword evidence="8 9" id="KW-0175">Coiled coil</keyword>
<feature type="coiled-coil region" evidence="9">
    <location>
        <begin position="1032"/>
        <end position="1059"/>
    </location>
</feature>
<evidence type="ECO:0000256" key="2">
    <source>
        <dbReference type="ARBA" id="ARBA00008070"/>
    </source>
</evidence>
<evidence type="ECO:0000256" key="9">
    <source>
        <dbReference type="SAM" id="Coils"/>
    </source>
</evidence>
<comment type="subcellular location">
    <subcellularLocation>
        <location evidence="1">Cytoplasm</location>
    </subcellularLocation>
</comment>
<evidence type="ECO:0000256" key="3">
    <source>
        <dbReference type="ARBA" id="ARBA00022483"/>
    </source>
</evidence>
<dbReference type="GO" id="GO:0006887">
    <property type="term" value="P:exocytosis"/>
    <property type="evidence" value="ECO:0007669"/>
    <property type="project" value="UniProtKB-KW"/>
</dbReference>
<dbReference type="InterPro" id="IPR042855">
    <property type="entry name" value="V_SNARE_CC"/>
</dbReference>
<dbReference type="PROSITE" id="PS00678">
    <property type="entry name" value="WD_REPEATS_1"/>
    <property type="match status" value="1"/>
</dbReference>
<feature type="domain" description="V-SNARE coiled-coil homology" evidence="11">
    <location>
        <begin position="1017"/>
        <end position="1081"/>
    </location>
</feature>
<dbReference type="GO" id="GO:0045159">
    <property type="term" value="F:myosin II binding"/>
    <property type="evidence" value="ECO:0007669"/>
    <property type="project" value="TreeGrafter"/>
</dbReference>
<dbReference type="PROSITE" id="PS50892">
    <property type="entry name" value="V_SNARE"/>
    <property type="match status" value="1"/>
</dbReference>
<protein>
    <submittedName>
        <fullName evidence="12">Transducin family protein / WD-40 repeat family protein</fullName>
    </submittedName>
</protein>
<proteinExistence type="inferred from homology"/>
<dbReference type="GO" id="GO:0019905">
    <property type="term" value="F:syntaxin binding"/>
    <property type="evidence" value="ECO:0007669"/>
    <property type="project" value="TreeGrafter"/>
</dbReference>
<comment type="caution">
    <text evidence="12">The sequence shown here is derived from an EMBL/GenBank/DDBJ whole genome shotgun (WGS) entry which is preliminary data.</text>
</comment>
<sequence length="1082" mass="118654">MDPQVVLHYGIPSAASILAFDQIQHLLAVGTLDGKIKVIGGDNIEGLLISPKPLPFKNLEFLQNQGFLASVSNDNEVQVWDLENRQIASTLQWESTITAFSVIYGTSYIYIGSEYGMVYILKFDSEDRKLQILPYYVPTNVIAEAVGMSSLDHVSVVRVLHQPCSEGNRLLIAYENGLLVLWDASEDRVVLVRGHTDLELKDNKMAGFSKEAKDELSDDTLEHKELEKEISSVCWASNDGSVVAVGYVDGDIMFWDISADAAAKNKQPKNLSTHAVKLQLSSGNRRLPVIVLHWSGNRSSNDYGGQLFIYGGDEIGSEEVLTILSLDWSSGIDSLKCVGRVDLTLNGSFADMVLLSSNSQTGSTNTMLFILTNPGQLHLYDSACLSTLMSQQENKTSVSGIQNPLIIPTLEPYMTTAKLFLVYEEGKSSRALSEIIIAAKNHAAQNQINMDIEWPLTGGVPSQLCNMKDYHVNQLYIAGYQDGSVWVWDATDHTLSLVYVLESEVKGVKIAGINGSISALDFCSDSSRLAIGNEYGLVRLYEMIKSSGETSLHIVTETKSEVHKLHQGDGPCCTAVFSLLNSAICTLKFASLGVRLAVGYECGRVAVFDIGTLSVLFLTDSVSDSSSPVISLDVKCLDICSSINFAEDSESEILNNPGKGVVFIMTKDAHIVAIDCASGNIVFNRSLDPKKELTALSMYIIDGDSFTELSSEKISLNSPQNNEAISETPEATTQSVSAVIEVEAVSSPEISYVIQRLSNSLLLLCCDSELSLYSMKSVVEGSNKSIRKVDLVQQCCWITTFKKNNCVCGLILLYQTGVIEIRSLPTLEVMGEISLQSILRWNFKTNMEKTVCSSTHGQIILVNGNETALISLLPYENELRIPESLPCLHDKVLAAVADTNVSLSPNRNEKQGTAAGILGDIIKNIKGGKAQHSTNKAEVHMNYLAKLERLFSSPPFLKPFSTTAVQLDIDDIQIDEPLVVSSSQKSNTEKRAKGTDKEKLFEGATSNPTPRPKTAEEIKAKYRKPEDASAAAAQARDKLMERQQKLEKLSENTEELKSGAENFASMANELAKRMENRKWWHI</sequence>
<dbReference type="InterPro" id="IPR019775">
    <property type="entry name" value="WD40_repeat_CS"/>
</dbReference>
<dbReference type="Proteomes" id="UP001163823">
    <property type="component" value="Chromosome 6"/>
</dbReference>
<dbReference type="GO" id="GO:0006893">
    <property type="term" value="P:Golgi to plasma membrane transport"/>
    <property type="evidence" value="ECO:0007669"/>
    <property type="project" value="TreeGrafter"/>
</dbReference>
<organism evidence="12 13">
    <name type="scientific">Quillaja saponaria</name>
    <name type="common">Soap bark tree</name>
    <dbReference type="NCBI Taxonomy" id="32244"/>
    <lineage>
        <taxon>Eukaryota</taxon>
        <taxon>Viridiplantae</taxon>
        <taxon>Streptophyta</taxon>
        <taxon>Embryophyta</taxon>
        <taxon>Tracheophyta</taxon>
        <taxon>Spermatophyta</taxon>
        <taxon>Magnoliopsida</taxon>
        <taxon>eudicotyledons</taxon>
        <taxon>Gunneridae</taxon>
        <taxon>Pentapetalae</taxon>
        <taxon>rosids</taxon>
        <taxon>fabids</taxon>
        <taxon>Fabales</taxon>
        <taxon>Quillajaceae</taxon>
        <taxon>Quillaja</taxon>
    </lineage>
</organism>
<evidence type="ECO:0000256" key="5">
    <source>
        <dbReference type="ARBA" id="ARBA00022574"/>
    </source>
</evidence>
<dbReference type="Pfam" id="PF00400">
    <property type="entry name" value="WD40"/>
    <property type="match status" value="1"/>
</dbReference>
<dbReference type="SUPFAM" id="SSF50978">
    <property type="entry name" value="WD40 repeat-like"/>
    <property type="match status" value="1"/>
</dbReference>
<dbReference type="PANTHER" id="PTHR10241">
    <property type="entry name" value="LETHAL 2 GIANT LARVAE PROTEIN"/>
    <property type="match status" value="1"/>
</dbReference>
<evidence type="ECO:0000256" key="8">
    <source>
        <dbReference type="PROSITE-ProRule" id="PRU00290"/>
    </source>
</evidence>
<gene>
    <name evidence="12" type="ORF">O6P43_013839</name>
</gene>
<keyword evidence="3" id="KW-0268">Exocytosis</keyword>
<keyword evidence="4" id="KW-0963">Cytoplasm</keyword>
<evidence type="ECO:0000256" key="1">
    <source>
        <dbReference type="ARBA" id="ARBA00004496"/>
    </source>
</evidence>
<comment type="similarity">
    <text evidence="2">Belongs to the WD repeat L(2)GL family.</text>
</comment>
<dbReference type="SMART" id="SM00320">
    <property type="entry name" value="WD40"/>
    <property type="match status" value="6"/>
</dbReference>
<evidence type="ECO:0000256" key="10">
    <source>
        <dbReference type="SAM" id="MobiDB-lite"/>
    </source>
</evidence>
<reference evidence="12" key="1">
    <citation type="journal article" date="2023" name="Science">
        <title>Elucidation of the pathway for biosynthesis of saponin adjuvants from the soapbark tree.</title>
        <authorList>
            <person name="Reed J."/>
            <person name="Orme A."/>
            <person name="El-Demerdash A."/>
            <person name="Owen C."/>
            <person name="Martin L.B.B."/>
            <person name="Misra R.C."/>
            <person name="Kikuchi S."/>
            <person name="Rejzek M."/>
            <person name="Martin A.C."/>
            <person name="Harkess A."/>
            <person name="Leebens-Mack J."/>
            <person name="Louveau T."/>
            <person name="Stephenson M.J."/>
            <person name="Osbourn A."/>
        </authorList>
    </citation>
    <scope>NUCLEOTIDE SEQUENCE</scope>
    <source>
        <strain evidence="12">S10</strain>
    </source>
</reference>
<dbReference type="CDD" id="cd15873">
    <property type="entry name" value="R-SNARE_STXBP5_6"/>
    <property type="match status" value="1"/>
</dbReference>
<dbReference type="Gene3D" id="2.130.10.10">
    <property type="entry name" value="YVTN repeat-like/Quinoprotein amine dehydrogenase"/>
    <property type="match status" value="3"/>
</dbReference>
<dbReference type="SUPFAM" id="SSF50998">
    <property type="entry name" value="Quinoprotein alcohol dehydrogenase-like"/>
    <property type="match status" value="1"/>
</dbReference>
<dbReference type="InterPro" id="IPR036322">
    <property type="entry name" value="WD40_repeat_dom_sf"/>
</dbReference>
<dbReference type="GO" id="GO:0005886">
    <property type="term" value="C:plasma membrane"/>
    <property type="evidence" value="ECO:0007669"/>
    <property type="project" value="TreeGrafter"/>
</dbReference>
<dbReference type="PROSITE" id="PS50082">
    <property type="entry name" value="WD_REPEATS_2"/>
    <property type="match status" value="1"/>
</dbReference>
<dbReference type="InterPro" id="IPR001680">
    <property type="entry name" value="WD40_rpt"/>
</dbReference>
<evidence type="ECO:0000313" key="12">
    <source>
        <dbReference type="EMBL" id="KAJ7963958.1"/>
    </source>
</evidence>
<keyword evidence="6" id="KW-0677">Repeat</keyword>